<reference evidence="1" key="1">
    <citation type="submission" date="2024-12" db="EMBL/GenBank/DDBJ databases">
        <title>Comparative genomics and development of molecular markers within Purpureocillium lilacinum and among Purpureocillium species.</title>
        <authorList>
            <person name="Yeh Z.-Y."/>
            <person name="Ni N.-T."/>
            <person name="Lo P.-H."/>
            <person name="Mushyakhwo K."/>
            <person name="Lin C.-F."/>
            <person name="Nai Y.-S."/>
        </authorList>
    </citation>
    <scope>NUCLEOTIDE SEQUENCE</scope>
    <source>
        <strain evidence="1">NCHU-NPUST-175</strain>
    </source>
</reference>
<protein>
    <submittedName>
        <fullName evidence="1">Uncharacterized protein</fullName>
    </submittedName>
</protein>
<sequence>MMPRHHTSGFANGYPRGSTFDISPHRFQPRSSVPANRRRRKILIRLAAVVAAFLFLSLWLWPSNPLVSVVSLGFLSSTATLELETVRYYDLTNVQGSARGWEREERILLCVPLRDAEPHLPMFFAHLRNFTYPHHLIDLAFLVSDSKDRTLEVLTENLERIQADQDPKQPYGEVSIIEKDFGQKVNQDVESRHGFAAQASRRKLMAQARNWLLSAALRPYHSWVYWRDVDVETAPFTILEDLMRHNKDVIVPNVWRPLPDWLGGEQPYDLNSWQESETALALADTLDEDAVIVEGYAEYATWRPHLAYLRDPYGDPDMEMEIDGVGGVSILAKAKVFRAGVHFPAFSFQKHAETEGFGKMARRMQYSVVGLPHYVIWHLYEPSVDDIKHMEEMEQERLAREKEEQEKKAKEQKIKEEFGDANSQWEKDKKDIKEQQQQQQQQKPRDAEAGARAMAQRRRQLGRQRREAPMQPALTRLPADKRGIPSQTVIATHWPLLDALASTAQLHLSLVCRSPRSFRRERLFERTPSSGVGGPEPSLRDSHQWGINVVAPLGTHTDHEPRCPGVWHSGWLRAHLRPRDALARIPTPDAPRMRYRSRPVSVAVDPISLVISECISITSAIQKHARSPHSSVSAILGGSPNPIHLGPPSPALKGRSRSPLAPTTLPTDGSTDAIANSRWGLRGQRGKSMQDNPMIAGFGKLRHEIAAVKDIGTFDAPTLLAPFLLVIQAKGTAAPVTILALGALRKFLAYGFVCSESPRFALAMQSLSAAVTHCQFDVSDSAQGEVVLLMILNLMEDMMSGPGGEFLSDESVCDMMGRGLAICSQPRFSPVLRRTAEASMVRMCQIIFEDIKHLEAEAGTGSDDLDHRTQDDLGRIRMDEPSATSPAEEPSGDETPALPASRQASPGPDNANGSSDQPSADSSTEDGSDGSESVDLKPYSLPSVRELFRVLVNFLDPNDRQHTDTMRVMAMRILHVALEVSGPFIARHPALATIAEDRLCCFLFQLVRDAKAGQAPASQQGSGRSTPVPVKDRQKLGLEGGARKPDARQAMVESVGVLSRMPTFVTELFVNYDCDEDRADMCEDLIGLLSRNALPDSATWSTTSVPPLCLDALLRYIQFLAERLDEEPRRRKRIIVKGTSKFNEKPKVGLGYLEAQGILADAKDPVEVARLLKGTSRVSKSVLGDFLSKKGNEAILNAFMDEFDFSNKRVDEALRVLLETFRLPGEAPLIASIVESFSEKYCSGNTPEMVANKDGVFILTYAIIILNTDQHNPNLKSSKRMTFDDFSRNLRGQNDGQDFSVEFLRNIFDSIKSNEIILPDEHDNKHAFDYAWRELLLKTESAGDLIVCNTNIYDADMFAATWRPIVSTLSYVFMSASDDAVFARIVTGFDECARIAAKYENSEALDQIVYSLSHMSTLAAELPSNTSLNTEVQVGDNSVMVSELAVKLGRDFRAQLATLVLFRVVTGNEPLIRRSWKYSSATSRFDRNMPASLAAELVQSMLDQIPEDDHAGVISVKHDAPTTSPTNGQAPVTSLPRYDPGTPYILEFSTILATRDAASIERMGKVVFDTVQQAM</sequence>
<keyword evidence="2" id="KW-1185">Reference proteome</keyword>
<proteinExistence type="predicted"/>
<name>A0ACC4DW59_PURLI</name>
<dbReference type="Proteomes" id="UP001638806">
    <property type="component" value="Unassembled WGS sequence"/>
</dbReference>
<dbReference type="EMBL" id="JBGNUJ010000004">
    <property type="protein sequence ID" value="KAL3960501.1"/>
    <property type="molecule type" value="Genomic_DNA"/>
</dbReference>
<organism evidence="1 2">
    <name type="scientific">Purpureocillium lilacinum</name>
    <name type="common">Paecilomyces lilacinus</name>
    <dbReference type="NCBI Taxonomy" id="33203"/>
    <lineage>
        <taxon>Eukaryota</taxon>
        <taxon>Fungi</taxon>
        <taxon>Dikarya</taxon>
        <taxon>Ascomycota</taxon>
        <taxon>Pezizomycotina</taxon>
        <taxon>Sordariomycetes</taxon>
        <taxon>Hypocreomycetidae</taxon>
        <taxon>Hypocreales</taxon>
        <taxon>Ophiocordycipitaceae</taxon>
        <taxon>Purpureocillium</taxon>
    </lineage>
</organism>
<accession>A0ACC4DW59</accession>
<comment type="caution">
    <text evidence="1">The sequence shown here is derived from an EMBL/GenBank/DDBJ whole genome shotgun (WGS) entry which is preliminary data.</text>
</comment>
<gene>
    <name evidence="1" type="ORF">ACCO45_005618</name>
</gene>
<evidence type="ECO:0000313" key="1">
    <source>
        <dbReference type="EMBL" id="KAL3960501.1"/>
    </source>
</evidence>
<evidence type="ECO:0000313" key="2">
    <source>
        <dbReference type="Proteomes" id="UP001638806"/>
    </source>
</evidence>